<evidence type="ECO:0000313" key="4">
    <source>
        <dbReference type="Proteomes" id="UP000265581"/>
    </source>
</evidence>
<protein>
    <submittedName>
        <fullName evidence="3">Thioredoxin</fullName>
    </submittedName>
</protein>
<dbReference type="RefSeq" id="WP_119703842.1">
    <property type="nucleotide sequence ID" value="NZ_JBHSOI010000001.1"/>
</dbReference>
<keyword evidence="1" id="KW-0472">Membrane</keyword>
<accession>A0A371PCT4</accession>
<dbReference type="Gene3D" id="3.40.30.10">
    <property type="entry name" value="Glutaredoxin"/>
    <property type="match status" value="1"/>
</dbReference>
<evidence type="ECO:0000256" key="1">
    <source>
        <dbReference type="SAM" id="Phobius"/>
    </source>
</evidence>
<comment type="caution">
    <text evidence="3">The sequence shown here is derived from an EMBL/GenBank/DDBJ whole genome shotgun (WGS) entry which is preliminary data.</text>
</comment>
<dbReference type="InterPro" id="IPR013766">
    <property type="entry name" value="Thioredoxin_domain"/>
</dbReference>
<evidence type="ECO:0000313" key="3">
    <source>
        <dbReference type="EMBL" id="REK73732.1"/>
    </source>
</evidence>
<sequence length="145" mass="15268">MTGPVLLGVALVATVAVALLMRWKNGRFSAAVADEDDDTVERLTAEQIGAPLGERATLVQFSSAFCSPCRATRVVLADVAASAPGVVTVDIDAESHLQLVRDLSVMRTPTVLVLDAEGAVTTRASGLPRREQVLAALDRATAERQ</sequence>
<keyword evidence="4" id="KW-1185">Reference proteome</keyword>
<dbReference type="AlphaFoldDB" id="A0A371PCT4"/>
<keyword evidence="1" id="KW-0812">Transmembrane</keyword>
<dbReference type="EMBL" id="QUBR01000001">
    <property type="protein sequence ID" value="REK73732.1"/>
    <property type="molecule type" value="Genomic_DNA"/>
</dbReference>
<organism evidence="3 4">
    <name type="scientific">Aeromicrobium endophyticum</name>
    <dbReference type="NCBI Taxonomy" id="2292704"/>
    <lineage>
        <taxon>Bacteria</taxon>
        <taxon>Bacillati</taxon>
        <taxon>Actinomycetota</taxon>
        <taxon>Actinomycetes</taxon>
        <taxon>Propionibacteriales</taxon>
        <taxon>Nocardioidaceae</taxon>
        <taxon>Aeromicrobium</taxon>
    </lineage>
</organism>
<feature type="transmembrane region" description="Helical" evidence="1">
    <location>
        <begin position="6"/>
        <end position="23"/>
    </location>
</feature>
<dbReference type="Proteomes" id="UP000265581">
    <property type="component" value="Unassembled WGS sequence"/>
</dbReference>
<evidence type="ECO:0000259" key="2">
    <source>
        <dbReference type="PROSITE" id="PS51352"/>
    </source>
</evidence>
<name>A0A371PCT4_9ACTN</name>
<dbReference type="Pfam" id="PF00085">
    <property type="entry name" value="Thioredoxin"/>
    <property type="match status" value="1"/>
</dbReference>
<proteinExistence type="predicted"/>
<reference evidence="3 4" key="1">
    <citation type="submission" date="2018-08" db="EMBL/GenBank/DDBJ databases">
        <title>Aeromicrobium sp. M2KJ-4, whole genome shotgun sequence.</title>
        <authorList>
            <person name="Tuo L."/>
        </authorList>
    </citation>
    <scope>NUCLEOTIDE SEQUENCE [LARGE SCALE GENOMIC DNA]</scope>
    <source>
        <strain evidence="3 4">M2KJ-4</strain>
    </source>
</reference>
<gene>
    <name evidence="3" type="ORF">DX116_09435</name>
</gene>
<dbReference type="InterPro" id="IPR036249">
    <property type="entry name" value="Thioredoxin-like_sf"/>
</dbReference>
<dbReference type="CDD" id="cd02947">
    <property type="entry name" value="TRX_family"/>
    <property type="match status" value="1"/>
</dbReference>
<dbReference type="OrthoDB" id="1495530at2"/>
<keyword evidence="1" id="KW-1133">Transmembrane helix</keyword>
<dbReference type="SUPFAM" id="SSF52833">
    <property type="entry name" value="Thioredoxin-like"/>
    <property type="match status" value="1"/>
</dbReference>
<dbReference type="PROSITE" id="PS51352">
    <property type="entry name" value="THIOREDOXIN_2"/>
    <property type="match status" value="1"/>
</dbReference>
<feature type="domain" description="Thioredoxin" evidence="2">
    <location>
        <begin position="10"/>
        <end position="142"/>
    </location>
</feature>